<dbReference type="PROSITE" id="PS51819">
    <property type="entry name" value="VOC"/>
    <property type="match status" value="1"/>
</dbReference>
<gene>
    <name evidence="2" type="ORF">ABIE13_001066</name>
</gene>
<dbReference type="EC" id="5.1.99.1" evidence="2"/>
<dbReference type="InterPro" id="IPR029068">
    <property type="entry name" value="Glyas_Bleomycin-R_OHBP_Dase"/>
</dbReference>
<comment type="caution">
    <text evidence="2">The sequence shown here is derived from an EMBL/GenBank/DDBJ whole genome shotgun (WGS) entry which is preliminary data.</text>
</comment>
<accession>A0ABV2Q4J7</accession>
<keyword evidence="2" id="KW-0413">Isomerase</keyword>
<reference evidence="2 3" key="1">
    <citation type="submission" date="2024-06" db="EMBL/GenBank/DDBJ databases">
        <title>Sorghum-associated microbial communities from plants grown in Nebraska, USA.</title>
        <authorList>
            <person name="Schachtman D."/>
        </authorList>
    </citation>
    <scope>NUCLEOTIDE SEQUENCE [LARGE SCALE GENOMIC DNA]</scope>
    <source>
        <strain evidence="2 3">2709</strain>
    </source>
</reference>
<feature type="domain" description="VOC" evidence="1">
    <location>
        <begin position="29"/>
        <end position="172"/>
    </location>
</feature>
<dbReference type="Gene3D" id="3.10.180.10">
    <property type="entry name" value="2,3-Dihydroxybiphenyl 1,2-Dioxygenase, domain 1"/>
    <property type="match status" value="1"/>
</dbReference>
<keyword evidence="3" id="KW-1185">Reference proteome</keyword>
<dbReference type="Proteomes" id="UP001549320">
    <property type="component" value="Unassembled WGS sequence"/>
</dbReference>
<evidence type="ECO:0000313" key="3">
    <source>
        <dbReference type="Proteomes" id="UP001549320"/>
    </source>
</evidence>
<dbReference type="EMBL" id="JBEPSH010000002">
    <property type="protein sequence ID" value="MET4575966.1"/>
    <property type="molecule type" value="Genomic_DNA"/>
</dbReference>
<proteinExistence type="predicted"/>
<sequence>MSGLLNLVFPSIQAHSSSFKMKIDPLATGIQQVCMVVENCDETIRNFVEKSGIGPWAVWTYGPHNLSNMRVRGVETPYSMRLAIAWTKGFRWEIIQPLEGRSIYREFLEEHGEGVHHVLIDYDGRDFDAAVEEFRKRGCPPLMEGRMTERDIDFVYVQTDGPLKVVMELSRRGPGSKRLPPDYWYPYALPEFPSEPVRRLDAGSAPS</sequence>
<name>A0ABV2Q4J7_9BURK</name>
<dbReference type="SUPFAM" id="SSF54593">
    <property type="entry name" value="Glyoxalase/Bleomycin resistance protein/Dihydroxybiphenyl dioxygenase"/>
    <property type="match status" value="1"/>
</dbReference>
<protein>
    <submittedName>
        <fullName evidence="2">Methylmalonyl-CoA/ethylmalonyl-CoA epimerase</fullName>
        <ecNumber evidence="2">5.1.99.1</ecNumber>
    </submittedName>
</protein>
<dbReference type="InterPro" id="IPR037523">
    <property type="entry name" value="VOC_core"/>
</dbReference>
<dbReference type="GO" id="GO:0004493">
    <property type="term" value="F:methylmalonyl-CoA epimerase activity"/>
    <property type="evidence" value="ECO:0007669"/>
    <property type="project" value="UniProtKB-EC"/>
</dbReference>
<evidence type="ECO:0000313" key="2">
    <source>
        <dbReference type="EMBL" id="MET4575966.1"/>
    </source>
</evidence>
<dbReference type="Pfam" id="PF13669">
    <property type="entry name" value="Glyoxalase_4"/>
    <property type="match status" value="1"/>
</dbReference>
<organism evidence="2 3">
    <name type="scientific">Ottowia thiooxydans</name>
    <dbReference type="NCBI Taxonomy" id="219182"/>
    <lineage>
        <taxon>Bacteria</taxon>
        <taxon>Pseudomonadati</taxon>
        <taxon>Pseudomonadota</taxon>
        <taxon>Betaproteobacteria</taxon>
        <taxon>Burkholderiales</taxon>
        <taxon>Comamonadaceae</taxon>
        <taxon>Ottowia</taxon>
    </lineage>
</organism>
<evidence type="ECO:0000259" key="1">
    <source>
        <dbReference type="PROSITE" id="PS51819"/>
    </source>
</evidence>